<keyword evidence="3" id="KW-1185">Reference proteome</keyword>
<dbReference type="AlphaFoldDB" id="A0A918D0X5"/>
<comment type="caution">
    <text evidence="2">The sequence shown here is derived from an EMBL/GenBank/DDBJ whole genome shotgun (WGS) entry which is preliminary data.</text>
</comment>
<evidence type="ECO:0000313" key="2">
    <source>
        <dbReference type="EMBL" id="GGN56017.1"/>
    </source>
</evidence>
<reference evidence="2 3" key="1">
    <citation type="journal article" date="2014" name="Int. J. Syst. Evol. Microbiol.">
        <title>Complete genome sequence of Corynebacterium casei LMG S-19264T (=DSM 44701T), isolated from a smear-ripened cheese.</title>
        <authorList>
            <consortium name="US DOE Joint Genome Institute (JGI-PGF)"/>
            <person name="Walter F."/>
            <person name="Albersmeier A."/>
            <person name="Kalinowski J."/>
            <person name="Ruckert C."/>
        </authorList>
    </citation>
    <scope>NUCLEOTIDE SEQUENCE [LARGE SCALE GENOMIC DNA]</scope>
    <source>
        <strain evidence="2 3">CGMCC 4.7111</strain>
    </source>
</reference>
<dbReference type="EMBL" id="BMMM01000002">
    <property type="protein sequence ID" value="GGN56017.1"/>
    <property type="molecule type" value="Genomic_DNA"/>
</dbReference>
<proteinExistence type="predicted"/>
<keyword evidence="1" id="KW-0175">Coiled coil</keyword>
<organism evidence="2 3">
    <name type="scientific">Streptomyces albiflavescens</name>
    <dbReference type="NCBI Taxonomy" id="1623582"/>
    <lineage>
        <taxon>Bacteria</taxon>
        <taxon>Bacillati</taxon>
        <taxon>Actinomycetota</taxon>
        <taxon>Actinomycetes</taxon>
        <taxon>Kitasatosporales</taxon>
        <taxon>Streptomycetaceae</taxon>
        <taxon>Streptomyces</taxon>
    </lineage>
</organism>
<dbReference type="Proteomes" id="UP000600365">
    <property type="component" value="Unassembled WGS sequence"/>
</dbReference>
<accession>A0A918D0X5</accession>
<gene>
    <name evidence="2" type="ORF">GCM10011579_016630</name>
</gene>
<sequence length="78" mass="8668">MSRIPDGCGPPSLCANLGCELDLVARIDELAGRVQQLATERDDLKRERDGLAARLEETEEDLAAARTSLREMIRRDNT</sequence>
<evidence type="ECO:0000313" key="3">
    <source>
        <dbReference type="Proteomes" id="UP000600365"/>
    </source>
</evidence>
<evidence type="ECO:0000256" key="1">
    <source>
        <dbReference type="SAM" id="Coils"/>
    </source>
</evidence>
<protein>
    <submittedName>
        <fullName evidence="2">Uncharacterized protein</fullName>
    </submittedName>
</protein>
<dbReference type="Gene3D" id="1.20.5.1000">
    <property type="entry name" value="arf6 gtpase in complex with a specific effector, jip4"/>
    <property type="match status" value="1"/>
</dbReference>
<name>A0A918D0X5_9ACTN</name>
<feature type="coiled-coil region" evidence="1">
    <location>
        <begin position="27"/>
        <end position="75"/>
    </location>
</feature>